<comment type="caution">
    <text evidence="1">The sequence shown here is derived from an EMBL/GenBank/DDBJ whole genome shotgun (WGS) entry which is preliminary data.</text>
</comment>
<reference evidence="1 2" key="1">
    <citation type="submission" date="2019-08" db="EMBL/GenBank/DDBJ databases">
        <authorList>
            <person name="Dhanesh K."/>
            <person name="Kumar G."/>
            <person name="Sasikala C."/>
            <person name="Venkata Ramana C."/>
        </authorList>
    </citation>
    <scope>NUCLEOTIDE SEQUENCE [LARGE SCALE GENOMIC DNA]</scope>
    <source>
        <strain evidence="1 2">JC645</strain>
    </source>
</reference>
<protein>
    <submittedName>
        <fullName evidence="1">Uncharacterized protein</fullName>
    </submittedName>
</protein>
<keyword evidence="2" id="KW-1185">Reference proteome</keyword>
<gene>
    <name evidence="1" type="ORF">FYK55_26325</name>
</gene>
<name>A0A5M6CU75_9BACT</name>
<dbReference type="InterPro" id="IPR029063">
    <property type="entry name" value="SAM-dependent_MTases_sf"/>
</dbReference>
<organism evidence="1 2">
    <name type="scientific">Roseiconus nitratireducens</name>
    <dbReference type="NCBI Taxonomy" id="2605748"/>
    <lineage>
        <taxon>Bacteria</taxon>
        <taxon>Pseudomonadati</taxon>
        <taxon>Planctomycetota</taxon>
        <taxon>Planctomycetia</taxon>
        <taxon>Pirellulales</taxon>
        <taxon>Pirellulaceae</taxon>
        <taxon>Roseiconus</taxon>
    </lineage>
</organism>
<dbReference type="Proteomes" id="UP000324479">
    <property type="component" value="Unassembled WGS sequence"/>
</dbReference>
<accession>A0A5M6CU75</accession>
<dbReference type="GO" id="GO:0008168">
    <property type="term" value="F:methyltransferase activity"/>
    <property type="evidence" value="ECO:0007669"/>
    <property type="project" value="InterPro"/>
</dbReference>
<dbReference type="Gene3D" id="3.40.50.150">
    <property type="entry name" value="Vaccinia Virus protein VP39"/>
    <property type="match status" value="1"/>
</dbReference>
<dbReference type="EMBL" id="VWOX01000025">
    <property type="protein sequence ID" value="KAA5538807.1"/>
    <property type="molecule type" value="Genomic_DNA"/>
</dbReference>
<dbReference type="SUPFAM" id="SSF53335">
    <property type="entry name" value="S-adenosyl-L-methionine-dependent methyltransferases"/>
    <property type="match status" value="1"/>
</dbReference>
<evidence type="ECO:0000313" key="1">
    <source>
        <dbReference type="EMBL" id="KAA5538807.1"/>
    </source>
</evidence>
<evidence type="ECO:0000313" key="2">
    <source>
        <dbReference type="Proteomes" id="UP000324479"/>
    </source>
</evidence>
<dbReference type="RefSeq" id="WP_150079630.1">
    <property type="nucleotide sequence ID" value="NZ_VWOX01000025.1"/>
</dbReference>
<dbReference type="GO" id="GO:0003676">
    <property type="term" value="F:nucleic acid binding"/>
    <property type="evidence" value="ECO:0007669"/>
    <property type="project" value="InterPro"/>
</dbReference>
<dbReference type="AlphaFoldDB" id="A0A5M6CU75"/>
<dbReference type="InterPro" id="IPR002052">
    <property type="entry name" value="DNA_methylase_N6_adenine_CS"/>
</dbReference>
<sequence length="285" mass="32177">MTEPEKLPLTSMDIAAQRRDELKALFPNVFTETKNEAGELIESVDFEKLKAELGTFSDIFENRRERYGMDWPGKKEAMRCVQRPALGTLQPDLDRSVDFLTAQNVFVEGDNLEVLKLLQKAYYGSIKMIYIDPPYNTGKQFIYPDDFSESLETYLAYSGQVNSEGYYAASNLRVHRTQFPDTTLDQFRVLFLTTNDYRVRKTAEEMNSRPGNELWLMMNQRRISAGDFFSGPHALDSTGEYGPLLTGLPNIVASNEAANRPHDACHSQSIAVRGQSKASHACGTS</sequence>
<dbReference type="GO" id="GO:0032259">
    <property type="term" value="P:methylation"/>
    <property type="evidence" value="ECO:0007669"/>
    <property type="project" value="InterPro"/>
</dbReference>
<proteinExistence type="predicted"/>
<dbReference type="PROSITE" id="PS00092">
    <property type="entry name" value="N6_MTASE"/>
    <property type="match status" value="1"/>
</dbReference>